<accession>A0ABV8ZN89</accession>
<evidence type="ECO:0000313" key="2">
    <source>
        <dbReference type="EMBL" id="MFC4488944.1"/>
    </source>
</evidence>
<feature type="chain" id="PRO_5047303553" evidence="1">
    <location>
        <begin position="24"/>
        <end position="139"/>
    </location>
</feature>
<feature type="signal peptide" evidence="1">
    <location>
        <begin position="1"/>
        <end position="23"/>
    </location>
</feature>
<proteinExistence type="predicted"/>
<keyword evidence="2" id="KW-0449">Lipoprotein</keyword>
<dbReference type="InterPro" id="IPR039366">
    <property type="entry name" value="Pilotin"/>
</dbReference>
<dbReference type="PANTHER" id="PTHR38013">
    <property type="entry name" value="GLYCOPROTEIN/POLYSACCHARIDE METABOLISM"/>
    <property type="match status" value="1"/>
</dbReference>
<comment type="caution">
    <text evidence="2">The sequence shown here is derived from an EMBL/GenBank/DDBJ whole genome shotgun (WGS) entry which is preliminary data.</text>
</comment>
<protein>
    <submittedName>
        <fullName evidence="2">YbaY family lipoprotein</fullName>
    </submittedName>
</protein>
<organism evidence="2 3">
    <name type="scientific">Chromobacterium aquaticum</name>
    <dbReference type="NCBI Taxonomy" id="467180"/>
    <lineage>
        <taxon>Bacteria</taxon>
        <taxon>Pseudomonadati</taxon>
        <taxon>Pseudomonadota</taxon>
        <taxon>Betaproteobacteria</taxon>
        <taxon>Neisseriales</taxon>
        <taxon>Chromobacteriaceae</taxon>
        <taxon>Chromobacterium</taxon>
    </lineage>
</organism>
<dbReference type="PANTHER" id="PTHR38013:SF1">
    <property type="entry name" value="GLYCOPROTEIN_POLYSACCHARIDE METABOLISM"/>
    <property type="match status" value="1"/>
</dbReference>
<evidence type="ECO:0000256" key="1">
    <source>
        <dbReference type="SAM" id="SignalP"/>
    </source>
</evidence>
<reference evidence="3" key="1">
    <citation type="journal article" date="2019" name="Int. J. Syst. Evol. Microbiol.">
        <title>The Global Catalogue of Microorganisms (GCM) 10K type strain sequencing project: providing services to taxonomists for standard genome sequencing and annotation.</title>
        <authorList>
            <consortium name="The Broad Institute Genomics Platform"/>
            <consortium name="The Broad Institute Genome Sequencing Center for Infectious Disease"/>
            <person name="Wu L."/>
            <person name="Ma J."/>
        </authorList>
    </citation>
    <scope>NUCLEOTIDE SEQUENCE [LARGE SCALE GENOMIC DNA]</scope>
    <source>
        <strain evidence="3">CGMCC 4.7608</strain>
    </source>
</reference>
<sequence>MKRLLNHALATLALGLALSAAQAGGFVPAYLNGTIAPQQEAALSQTKDVLVKVRLLDQSRQDAPPQLLAEQILEKPRRIPADFSLCYDKQAIKNDGRYVIEGQIFVNGELRYNSRSQTQVLGAGAAEHPQLRLETVGAN</sequence>
<dbReference type="EMBL" id="JBHSEK010000002">
    <property type="protein sequence ID" value="MFC4488944.1"/>
    <property type="molecule type" value="Genomic_DNA"/>
</dbReference>
<gene>
    <name evidence="2" type="ORF">ACFO0R_04870</name>
</gene>
<dbReference type="InterPro" id="IPR053196">
    <property type="entry name" value="Lipoprotein_YbaY-like"/>
</dbReference>
<keyword evidence="3" id="KW-1185">Reference proteome</keyword>
<name>A0ABV8ZN89_9NEIS</name>
<dbReference type="Pfam" id="PF09619">
    <property type="entry name" value="YscW"/>
    <property type="match status" value="1"/>
</dbReference>
<dbReference type="RefSeq" id="WP_231461905.1">
    <property type="nucleotide sequence ID" value="NZ_JAJOHW010000048.1"/>
</dbReference>
<keyword evidence="1" id="KW-0732">Signal</keyword>
<evidence type="ECO:0000313" key="3">
    <source>
        <dbReference type="Proteomes" id="UP001595999"/>
    </source>
</evidence>
<dbReference type="Proteomes" id="UP001595999">
    <property type="component" value="Unassembled WGS sequence"/>
</dbReference>